<evidence type="ECO:0000256" key="5">
    <source>
        <dbReference type="ARBA" id="ARBA00022605"/>
    </source>
</evidence>
<dbReference type="PROSITE" id="PS01326">
    <property type="entry name" value="DAP_EPIMERASE"/>
    <property type="match status" value="1"/>
</dbReference>
<feature type="binding site" evidence="9">
    <location>
        <begin position="72"/>
        <end position="73"/>
    </location>
    <ligand>
        <name>substrate</name>
    </ligand>
</feature>
<comment type="subcellular location">
    <subcellularLocation>
        <location evidence="9">Cytoplasm</location>
    </subcellularLocation>
</comment>
<name>A0A395XLW7_9FIRM</name>
<dbReference type="GO" id="GO:0009089">
    <property type="term" value="P:lysine biosynthetic process via diaminopimelate"/>
    <property type="evidence" value="ECO:0007669"/>
    <property type="project" value="UniProtKB-UniRule"/>
</dbReference>
<sequence length="304" mass="33751">MKFTKMQGLGNDYVYVNCFKEKIDNPPEVAKIVSDRHFGIGSDGLIMINPSKVADFEMEMYNADGSRGEMCGNGIRCVAKYVYDYGLTDKTHISVETLGGIKYLDLTVKDGKVALVRVDMGEPELDPEKIPIIMKGYSDETDRVLNAQIKVDGKEYHMTGVSMGNPHDVVYIDDVQGLDIEKIGPKFENHERFPQRINTEFSRVIDRKTVEMRVWERGSGETLACGTGACAVAVASILNGYTEREVEIRLLGGNLQIEWNEEDNHVYMTGPATVVFDGEIDQLGDDSASIGGEKQVDISDGMNK</sequence>
<dbReference type="GO" id="GO:0005829">
    <property type="term" value="C:cytosol"/>
    <property type="evidence" value="ECO:0007669"/>
    <property type="project" value="TreeGrafter"/>
</dbReference>
<protein>
    <recommendedName>
        <fullName evidence="3 9">Diaminopimelate epimerase</fullName>
        <shortName evidence="9">DAP epimerase</shortName>
        <ecNumber evidence="3 9">5.1.1.7</ecNumber>
    </recommendedName>
    <alternativeName>
        <fullName evidence="9">PLP-independent amino acid racemase</fullName>
    </alternativeName>
</protein>
<feature type="active site" evidence="10">
    <location>
        <position position="71"/>
    </location>
</feature>
<dbReference type="NCBIfam" id="TIGR00652">
    <property type="entry name" value="DapF"/>
    <property type="match status" value="1"/>
</dbReference>
<evidence type="ECO:0000256" key="10">
    <source>
        <dbReference type="PROSITE-ProRule" id="PRU10125"/>
    </source>
</evidence>
<proteinExistence type="inferred from homology"/>
<evidence type="ECO:0000256" key="7">
    <source>
        <dbReference type="ARBA" id="ARBA00023235"/>
    </source>
</evidence>
<dbReference type="PANTHER" id="PTHR31689">
    <property type="entry name" value="DIAMINOPIMELATE EPIMERASE, CHLOROPLASTIC"/>
    <property type="match status" value="1"/>
</dbReference>
<dbReference type="InterPro" id="IPR001653">
    <property type="entry name" value="DAP_epimerase_DapF"/>
</dbReference>
<feature type="binding site" evidence="9">
    <location>
        <position position="198"/>
    </location>
    <ligand>
        <name>substrate</name>
    </ligand>
</feature>
<comment type="function">
    <text evidence="9">Catalyzes the stereoinversion of LL-2,6-diaminopimelate (L,L-DAP) to meso-diaminopimelate (meso-DAP), a precursor of L-lysine and an essential component of the bacterial peptidoglycan.</text>
</comment>
<dbReference type="FunFam" id="3.10.310.10:FF:000004">
    <property type="entry name" value="Diaminopimelate epimerase"/>
    <property type="match status" value="1"/>
</dbReference>
<feature type="site" description="Could be important to modulate the pK values of the two catalytic cysteine residues" evidence="9">
    <location>
        <position position="216"/>
    </location>
</feature>
<feature type="binding site" evidence="9">
    <location>
        <position position="62"/>
    </location>
    <ligand>
        <name>substrate</name>
    </ligand>
</feature>
<evidence type="ECO:0000256" key="2">
    <source>
        <dbReference type="ARBA" id="ARBA00010219"/>
    </source>
</evidence>
<organism evidence="11 12">
    <name type="scientific">Dorea formicigenerans</name>
    <dbReference type="NCBI Taxonomy" id="39486"/>
    <lineage>
        <taxon>Bacteria</taxon>
        <taxon>Bacillati</taxon>
        <taxon>Bacillota</taxon>
        <taxon>Clostridia</taxon>
        <taxon>Lachnospirales</taxon>
        <taxon>Lachnospiraceae</taxon>
        <taxon>Dorea</taxon>
    </lineage>
</organism>
<dbReference type="PANTHER" id="PTHR31689:SF0">
    <property type="entry name" value="DIAMINOPIMELATE EPIMERASE"/>
    <property type="match status" value="1"/>
</dbReference>
<dbReference type="HAMAP" id="MF_00197">
    <property type="entry name" value="DAP_epimerase"/>
    <property type="match status" value="1"/>
</dbReference>
<dbReference type="FunFam" id="3.10.310.10:FF:000001">
    <property type="entry name" value="Diaminopimelate epimerase"/>
    <property type="match status" value="1"/>
</dbReference>
<reference evidence="11 12" key="1">
    <citation type="submission" date="2018-08" db="EMBL/GenBank/DDBJ databases">
        <title>A genome reference for cultivated species of the human gut microbiota.</title>
        <authorList>
            <person name="Zou Y."/>
            <person name="Xue W."/>
            <person name="Luo G."/>
        </authorList>
    </citation>
    <scope>NUCLEOTIDE SEQUENCE [LARGE SCALE GENOMIC DNA]</scope>
    <source>
        <strain evidence="11 12">AF12-11</strain>
    </source>
</reference>
<feature type="active site" description="Proton donor" evidence="9">
    <location>
        <position position="71"/>
    </location>
</feature>
<feature type="binding site" evidence="9">
    <location>
        <begin position="216"/>
        <end position="217"/>
    </location>
    <ligand>
        <name>substrate</name>
    </ligand>
</feature>
<feature type="active site" description="Proton acceptor" evidence="9">
    <location>
        <position position="225"/>
    </location>
</feature>
<keyword evidence="7 9" id="KW-0413">Isomerase</keyword>
<evidence type="ECO:0000256" key="6">
    <source>
        <dbReference type="ARBA" id="ARBA00023154"/>
    </source>
</evidence>
<evidence type="ECO:0000256" key="8">
    <source>
        <dbReference type="ARBA" id="ARBA00051712"/>
    </source>
</evidence>
<feature type="binding site" evidence="9">
    <location>
        <position position="165"/>
    </location>
    <ligand>
        <name>substrate</name>
    </ligand>
</feature>
<keyword evidence="6 9" id="KW-0457">Lysine biosynthesis</keyword>
<dbReference type="Pfam" id="PF01678">
    <property type="entry name" value="DAP_epimerase"/>
    <property type="match status" value="2"/>
</dbReference>
<keyword evidence="5 9" id="KW-0028">Amino-acid biosynthesis</keyword>
<dbReference type="Gene3D" id="3.10.310.10">
    <property type="entry name" value="Diaminopimelate Epimerase, Chain A, domain 1"/>
    <property type="match status" value="2"/>
</dbReference>
<evidence type="ECO:0000256" key="1">
    <source>
        <dbReference type="ARBA" id="ARBA00005196"/>
    </source>
</evidence>
<comment type="caution">
    <text evidence="9">Lacks conserved residue(s) required for the propagation of feature annotation.</text>
</comment>
<comment type="subunit">
    <text evidence="9">Homodimer.</text>
</comment>
<dbReference type="GO" id="GO:0008837">
    <property type="term" value="F:diaminopimelate epimerase activity"/>
    <property type="evidence" value="ECO:0007669"/>
    <property type="project" value="UniProtKB-UniRule"/>
</dbReference>
<evidence type="ECO:0000256" key="4">
    <source>
        <dbReference type="ARBA" id="ARBA00022490"/>
    </source>
</evidence>
<dbReference type="Proteomes" id="UP000266376">
    <property type="component" value="Unassembled WGS sequence"/>
</dbReference>
<dbReference type="UniPathway" id="UPA00034">
    <property type="reaction ID" value="UER00025"/>
</dbReference>
<evidence type="ECO:0000256" key="9">
    <source>
        <dbReference type="HAMAP-Rule" id="MF_00197"/>
    </source>
</evidence>
<dbReference type="InterPro" id="IPR018510">
    <property type="entry name" value="DAP_epimerase_AS"/>
</dbReference>
<evidence type="ECO:0000313" key="12">
    <source>
        <dbReference type="Proteomes" id="UP000266376"/>
    </source>
</evidence>
<accession>A0A395XLW7</accession>
<dbReference type="EMBL" id="QSAJ01000029">
    <property type="protein sequence ID" value="RGW51587.1"/>
    <property type="molecule type" value="Genomic_DNA"/>
</dbReference>
<feature type="site" description="Could be important to modulate the pK values of the two catalytic cysteine residues" evidence="9">
    <location>
        <position position="167"/>
    </location>
</feature>
<comment type="similarity">
    <text evidence="2 9">Belongs to the diaminopimelate epimerase family.</text>
</comment>
<feature type="binding site" evidence="9">
    <location>
        <position position="11"/>
    </location>
    <ligand>
        <name>substrate</name>
    </ligand>
</feature>
<evidence type="ECO:0000313" key="11">
    <source>
        <dbReference type="EMBL" id="RGW51587.1"/>
    </source>
</evidence>
<dbReference type="EC" id="5.1.1.7" evidence="3 9"/>
<dbReference type="AlphaFoldDB" id="A0A395XLW7"/>
<gene>
    <name evidence="9" type="primary">dapF</name>
    <name evidence="11" type="ORF">DWV67_11575</name>
</gene>
<evidence type="ECO:0000256" key="3">
    <source>
        <dbReference type="ARBA" id="ARBA00013080"/>
    </source>
</evidence>
<feature type="binding site" evidence="9">
    <location>
        <begin position="226"/>
        <end position="227"/>
    </location>
    <ligand>
        <name>substrate</name>
    </ligand>
</feature>
<dbReference type="SUPFAM" id="SSF54506">
    <property type="entry name" value="Diaminopimelate epimerase-like"/>
    <property type="match status" value="2"/>
</dbReference>
<comment type="pathway">
    <text evidence="1 9">Amino-acid biosynthesis; L-lysine biosynthesis via DAP pathway; DL-2,6-diaminopimelate from LL-2,6-diaminopimelate: step 1/1.</text>
</comment>
<comment type="caution">
    <text evidence="11">The sequence shown here is derived from an EMBL/GenBank/DDBJ whole genome shotgun (WGS) entry which is preliminary data.</text>
</comment>
<comment type="catalytic activity">
    <reaction evidence="8 9">
        <text>(2S,6S)-2,6-diaminopimelate = meso-2,6-diaminopimelate</text>
        <dbReference type="Rhea" id="RHEA:15393"/>
        <dbReference type="ChEBI" id="CHEBI:57609"/>
        <dbReference type="ChEBI" id="CHEBI:57791"/>
        <dbReference type="EC" id="5.1.1.7"/>
    </reaction>
</comment>
<keyword evidence="4 9" id="KW-0963">Cytoplasm</keyword>